<dbReference type="PANTHER" id="PTHR21553">
    <property type="entry name" value="ALMS1-RELATED"/>
    <property type="match status" value="1"/>
</dbReference>
<feature type="compositionally biased region" description="Basic and acidic residues" evidence="4">
    <location>
        <begin position="1286"/>
        <end position="1299"/>
    </location>
</feature>
<feature type="compositionally biased region" description="Polar residues" evidence="4">
    <location>
        <begin position="1266"/>
        <end position="1285"/>
    </location>
</feature>
<feature type="compositionally biased region" description="Polar residues" evidence="4">
    <location>
        <begin position="2221"/>
        <end position="2248"/>
    </location>
</feature>
<feature type="compositionally biased region" description="Basic and acidic residues" evidence="4">
    <location>
        <begin position="2129"/>
        <end position="2142"/>
    </location>
</feature>
<organism evidence="6 7">
    <name type="scientific">Mytilus edulis</name>
    <name type="common">Blue mussel</name>
    <dbReference type="NCBI Taxonomy" id="6550"/>
    <lineage>
        <taxon>Eukaryota</taxon>
        <taxon>Metazoa</taxon>
        <taxon>Spiralia</taxon>
        <taxon>Lophotrochozoa</taxon>
        <taxon>Mollusca</taxon>
        <taxon>Bivalvia</taxon>
        <taxon>Autobranchia</taxon>
        <taxon>Pteriomorphia</taxon>
        <taxon>Mytilida</taxon>
        <taxon>Mytiloidea</taxon>
        <taxon>Mytilidae</taxon>
        <taxon>Mytilinae</taxon>
        <taxon>Mytilus</taxon>
    </lineage>
</organism>
<feature type="compositionally biased region" description="Basic and acidic residues" evidence="4">
    <location>
        <begin position="1368"/>
        <end position="1399"/>
    </location>
</feature>
<feature type="region of interest" description="Disordered" evidence="4">
    <location>
        <begin position="2058"/>
        <end position="2321"/>
    </location>
</feature>
<feature type="compositionally biased region" description="Polar residues" evidence="4">
    <location>
        <begin position="532"/>
        <end position="545"/>
    </location>
</feature>
<feature type="compositionally biased region" description="Basic and acidic residues" evidence="4">
    <location>
        <begin position="1066"/>
        <end position="1086"/>
    </location>
</feature>
<feature type="compositionally biased region" description="Polar residues" evidence="4">
    <location>
        <begin position="2067"/>
        <end position="2083"/>
    </location>
</feature>
<feature type="region of interest" description="Disordered" evidence="4">
    <location>
        <begin position="2448"/>
        <end position="2474"/>
    </location>
</feature>
<feature type="compositionally biased region" description="Basic and acidic residues" evidence="4">
    <location>
        <begin position="1908"/>
        <end position="1930"/>
    </location>
</feature>
<feature type="compositionally biased region" description="Basic and acidic residues" evidence="4">
    <location>
        <begin position="1476"/>
        <end position="1503"/>
    </location>
</feature>
<dbReference type="GO" id="GO:0005829">
    <property type="term" value="C:cytosol"/>
    <property type="evidence" value="ECO:0007669"/>
    <property type="project" value="TreeGrafter"/>
</dbReference>
<evidence type="ECO:0000313" key="6">
    <source>
        <dbReference type="EMBL" id="CAG2193734.1"/>
    </source>
</evidence>
<dbReference type="InterPro" id="IPR029299">
    <property type="entry name" value="ALMS_motif"/>
</dbReference>
<feature type="compositionally biased region" description="Polar residues" evidence="4">
    <location>
        <begin position="287"/>
        <end position="304"/>
    </location>
</feature>
<evidence type="ECO:0000259" key="5">
    <source>
        <dbReference type="Pfam" id="PF15309"/>
    </source>
</evidence>
<feature type="region of interest" description="Disordered" evidence="4">
    <location>
        <begin position="1950"/>
        <end position="1970"/>
    </location>
</feature>
<dbReference type="EMBL" id="CAJPWZ010000464">
    <property type="protein sequence ID" value="CAG2193734.1"/>
    <property type="molecule type" value="Genomic_DNA"/>
</dbReference>
<feature type="region of interest" description="Disordered" evidence="4">
    <location>
        <begin position="141"/>
        <end position="166"/>
    </location>
</feature>
<feature type="compositionally biased region" description="Basic and acidic residues" evidence="4">
    <location>
        <begin position="358"/>
        <end position="370"/>
    </location>
</feature>
<keyword evidence="3" id="KW-0206">Cytoskeleton</keyword>
<proteinExistence type="predicted"/>
<feature type="domain" description="ALMS motif" evidence="5">
    <location>
        <begin position="2399"/>
        <end position="2527"/>
    </location>
</feature>
<keyword evidence="7" id="KW-1185">Reference proteome</keyword>
<feature type="region of interest" description="Disordered" evidence="4">
    <location>
        <begin position="447"/>
        <end position="485"/>
    </location>
</feature>
<feature type="region of interest" description="Disordered" evidence="4">
    <location>
        <begin position="520"/>
        <end position="545"/>
    </location>
</feature>
<feature type="region of interest" description="Disordered" evidence="4">
    <location>
        <begin position="1055"/>
        <end position="1090"/>
    </location>
</feature>
<accession>A0A8S3QE30</accession>
<feature type="compositionally biased region" description="Basic and acidic residues" evidence="4">
    <location>
        <begin position="1201"/>
        <end position="1210"/>
    </location>
</feature>
<feature type="compositionally biased region" description="Low complexity" evidence="4">
    <location>
        <begin position="371"/>
        <end position="386"/>
    </location>
</feature>
<feature type="compositionally biased region" description="Polar residues" evidence="4">
    <location>
        <begin position="83"/>
        <end position="103"/>
    </location>
</feature>
<feature type="region of interest" description="Disordered" evidence="4">
    <location>
        <begin position="282"/>
        <end position="337"/>
    </location>
</feature>
<feature type="region of interest" description="Disordered" evidence="4">
    <location>
        <begin position="1474"/>
        <end position="1639"/>
    </location>
</feature>
<sequence>MAKEKSHWAVYDSKHVLTCCPPTRVKCLTYLENKVWFLLPEQETLEDDLTTVSWSSSFSHQLQESMSDNSPQNSQVVPRLDLNINQTNSPSDKTSEGNLSLSQYPLDDPSCGEESPQENNSLHEEALTSAITEVSKDFISGNFSPGKYPPVESDSSDGDHHLDGHTGAVYARYPESATGMSDCEWNPYGTDNDNETPRSSASDSEFRNIQAFTATSSMRQKDPEIRIPTGSMNNGDLNRMISNPTVTRDFVRIPTDTVNEDKTRDTNAEDINRDFMRISIDKDGIPSMSSLEGRQFNRNENPSTSDKREQVPYRPAGISKSDGQQSKTNKETSNVLPASRRLAADIVKDSYAMYSPEKEFGARSSEKTDKTSTTSSTLLGSGDRTSQLTANQYIPGSHREMYGTQSYNQLSRNTELMPKASTSEIKGNVLSGSSSTTIVPDSQDTVETLVSSSMSSVDTARRESASKYGSSSSSKPSDAPYVPVGDRAKLLGLPEDFLDQPKPSASSDFAVPRITDLPLLSRVQIPEKDTDSPSNSKQESMSQRVSKLLEDASNLGTTLHHHLYSREALGLEGDREPTVLRSYSPLRKSDNFVQKSTETLRSPGSALLTKSGEQSVRSSLGDEVAKLMTKSNEGTVNDITNVPSNSSYVPLKINTIPSSESMNVISAQTYPSLSIAAVGGGPGSTDSQESADSLSQRVKKILSDTAYADRNRHSTAAAGDSVPTNFDYSRLQRDLQEIQSNLDPGIDYNMRISNPSPDFSKASDKSTESSKAHKLLWDHGADLGYDDSLSGRFFGTMKTDTETECDSTYSGKGYNGLSDTLELVNKPQKDTAEVVSDQVESDFEDRSLKVAPDVEEIIRRYQTEKPDKLMDSGDSSGLASKVMKILSQEPPRKQAISILKSAKQEEREMIKRMADKPKLDTSYDSSQESTNSSFVIQDKDVRKQLEWSQMSGIDKSINNSYLSGLKTEPFSALGNAKTFLSSQLAKNADRTFNHSIDIKTPYRHVLDCYPVYGVERTRGAAEVDQFGRTEPDGVKEAWADGASSQEVPAELLFGATSSDTANVRPGSRDHQRTYSDPRELSPEARTDSATVVTVEVATETENDKVLCIEIEMDNSQNGLINRDGHTRSKSEEPRYGEELPRDRFYNLEPAVSATDRRAASSPHGNEKEKEILVDVRKKETVTTPPSDSSPSSVGQLSDSDNSSRRRDAARLRPYRPHGSRELYYTEDGEDSLAESITTVESNHTGSDDATAPSFPVQYLGSRKDVPSTSGIYGTKNPGQKDTLSTIDEKSLADEKERSGTDSGVDNPRSDLASSHGSNLSSYRRDMGNREDFTTTRIPGQYEDKLTLSTRSDPGDQYATPKRSTRHHEHSDPRSDSRVYKDTFERERYEPKPTKSRSETDLATLPDVDHKYSSPMYGDRFMELSSQPSPIYSHHTSMASPAVLANGANQGRNVDEKLMEDRLNVKPLEKGSNFISRQEETSYDRMAEFSQRELGDGINKEDKPGSTPYNKAYDRPGDDSFPMRTIAWRETEHDRLEPRSSGLEPGSREPTRSLESGNLEMDLNREPPVPSDRGQDYRPRASSSESSLREVVRPLDRGSDFTSDRQPSEENVRPLDPGPALPPGLDPGPHLDTINPGYRQTDRVIDYVRDERLLNRGPDTEPLKERRTLEKGQNYYDMYRPRKEPPTRTGMTHHQVLIDDDTEELEFRELPRCPDQDFEEMVKEEKAKIQIEYELQRRLKQKGYLQNSTDEKEFGAEYDHVPPNERAKSLQRKLEQESHRELPPNINDLWLKFQEMNQNESTSTINSSRMEAITDLLKNPTKHIVQKITDERTYEKAKERRIMQELSEKSRQEQRKDSRSERKRQELQNLRRLSEEESNGSYADILQEQQKKKLHGKHKKESRNPDSSVEEKQKKEMENKMKGSKKAKVDIPVHGDSIDTLYSIAEDASFEATPSKAEDSNQGKSKKSRQRHVIDPLMNKLKDKIESQRIKIDKERRKEIKRLDKLKKLEMLLTAKKKGKLSDQAIDVELNYVSTTSAAASSESSTLFGSETTMSVESLDNNKDSFDSVANNGDTTSTKDSSIEIQKGGKADESEASTEDLQVVRKTRSSKPGKSDKKKTKDQQNQMRTDFVDKETLRRERSKSPKSRRLKDASTNVPSPIIKSPVSKRKVRDVYVRSEAVQTSPCRSWSPPREDQGVISVPSMSSSFKRSVKTFDSRQQRQRSYSPIDSFSSTSPDRTLTNRSISPPQRQKKAGPGRKTKRSKSPPKPRICLPESDEETKQMKVSPPPKSRMFTPETPDDDLAGKLQDSPNGGLTWFVPMGQTKPWRQPLKERQAFAVSQEPWQPKSVSSTAWKDIVADNPVNKSIGESSKFDLDTTGHYKDLDEERSDEENFDPKPLSRLTLQEAFETYKQDAISKLRARQKRVALASKERTLQDMLEKERNRLFAEEKRRKEANPEAHPLSENLHKPKRRAISKGEMIEQTQKLYKKLPEVQNQKLQEKRMEDYSLNRLRAKVFNRRIQRDTLKKCENRGKRSPSKNIH</sequence>
<evidence type="ECO:0000313" key="7">
    <source>
        <dbReference type="Proteomes" id="UP000683360"/>
    </source>
</evidence>
<feature type="compositionally biased region" description="Pro residues" evidence="4">
    <location>
        <begin position="1615"/>
        <end position="1625"/>
    </location>
</feature>
<feature type="compositionally biased region" description="Polar residues" evidence="4">
    <location>
        <begin position="1311"/>
        <end position="1321"/>
    </location>
</feature>
<feature type="region of interest" description="Disordered" evidence="4">
    <location>
        <begin position="83"/>
        <end position="123"/>
    </location>
</feature>
<feature type="compositionally biased region" description="Basic and acidic residues" evidence="4">
    <location>
        <begin position="1586"/>
        <end position="1612"/>
    </location>
</feature>
<dbReference type="GO" id="GO:0046599">
    <property type="term" value="P:regulation of centriole replication"/>
    <property type="evidence" value="ECO:0007669"/>
    <property type="project" value="TreeGrafter"/>
</dbReference>
<comment type="subcellular location">
    <subcellularLocation>
        <location evidence="1">Cytoplasm</location>
        <location evidence="1">Cytoskeleton</location>
        <location evidence="1">Microtubule organizing center</location>
        <location evidence="1">Centrosome</location>
    </subcellularLocation>
</comment>
<reference evidence="6" key="1">
    <citation type="submission" date="2021-03" db="EMBL/GenBank/DDBJ databases">
        <authorList>
            <person name="Bekaert M."/>
        </authorList>
    </citation>
    <scope>NUCLEOTIDE SEQUENCE</scope>
</reference>
<feature type="compositionally biased region" description="Basic residues" evidence="4">
    <location>
        <begin position="1891"/>
        <end position="1900"/>
    </location>
</feature>
<feature type="region of interest" description="Disordered" evidence="4">
    <location>
        <begin position="1834"/>
        <end position="1930"/>
    </location>
</feature>
<feature type="compositionally biased region" description="Polar residues" evidence="4">
    <location>
        <begin position="1234"/>
        <end position="1244"/>
    </location>
</feature>
<feature type="compositionally biased region" description="Basic and acidic residues" evidence="4">
    <location>
        <begin position="1322"/>
        <end position="1333"/>
    </location>
</feature>
<feature type="compositionally biased region" description="Basic residues" evidence="4">
    <location>
        <begin position="2249"/>
        <end position="2266"/>
    </location>
</feature>
<dbReference type="PANTHER" id="PTHR21553:SF36">
    <property type="entry name" value="ALMS1 CENTROSOME AND BASAL BODY-ASSOCIATED PROTEIN-RELATED"/>
    <property type="match status" value="1"/>
</dbReference>
<gene>
    <name evidence="6" type="ORF">MEDL_8781</name>
</gene>
<feature type="region of interest" description="Disordered" evidence="4">
    <location>
        <begin position="2519"/>
        <end position="2541"/>
    </location>
</feature>
<evidence type="ECO:0000256" key="4">
    <source>
        <dbReference type="SAM" id="MobiDB-lite"/>
    </source>
</evidence>
<keyword evidence="2" id="KW-0963">Cytoplasm</keyword>
<feature type="compositionally biased region" description="Basic and acidic residues" evidence="4">
    <location>
        <begin position="1122"/>
        <end position="1145"/>
    </location>
</feature>
<dbReference type="OrthoDB" id="6163239at2759"/>
<feature type="compositionally biased region" description="Low complexity" evidence="4">
    <location>
        <begin position="1184"/>
        <end position="1200"/>
    </location>
</feature>
<feature type="region of interest" description="Disordered" evidence="4">
    <location>
        <begin position="358"/>
        <end position="387"/>
    </location>
</feature>
<feature type="compositionally biased region" description="Basic and acidic residues" evidence="4">
    <location>
        <begin position="2448"/>
        <end position="2457"/>
    </location>
</feature>
<feature type="compositionally biased region" description="Polar residues" evidence="4">
    <location>
        <begin position="321"/>
        <end position="336"/>
    </location>
</feature>
<dbReference type="GO" id="GO:0005813">
    <property type="term" value="C:centrosome"/>
    <property type="evidence" value="ECO:0007669"/>
    <property type="project" value="UniProtKB-SubCell"/>
</dbReference>
<feature type="compositionally biased region" description="Low complexity" evidence="4">
    <location>
        <begin position="466"/>
        <end position="481"/>
    </location>
</feature>
<dbReference type="Proteomes" id="UP000683360">
    <property type="component" value="Unassembled WGS sequence"/>
</dbReference>
<feature type="compositionally biased region" description="Basic and acidic residues" evidence="4">
    <location>
        <begin position="1526"/>
        <end position="1537"/>
    </location>
</feature>
<comment type="caution">
    <text evidence="6">The sequence shown here is derived from an EMBL/GenBank/DDBJ whole genome shotgun (WGS) entry which is preliminary data.</text>
</comment>
<dbReference type="Pfam" id="PF15309">
    <property type="entry name" value="ALMS_motif"/>
    <property type="match status" value="1"/>
</dbReference>
<feature type="compositionally biased region" description="Basic and acidic residues" evidence="4">
    <location>
        <begin position="2520"/>
        <end position="2532"/>
    </location>
</feature>
<name>A0A8S3QE30_MYTED</name>
<feature type="compositionally biased region" description="Basic and acidic residues" evidence="4">
    <location>
        <begin position="1834"/>
        <end position="1865"/>
    </location>
</feature>
<evidence type="ECO:0000256" key="1">
    <source>
        <dbReference type="ARBA" id="ARBA00004300"/>
    </source>
</evidence>
<feature type="compositionally biased region" description="Polar residues" evidence="4">
    <location>
        <begin position="447"/>
        <end position="458"/>
    </location>
</feature>
<feature type="region of interest" description="Disordered" evidence="4">
    <location>
        <begin position="594"/>
        <end position="617"/>
    </location>
</feature>
<feature type="region of interest" description="Disordered" evidence="4">
    <location>
        <begin position="1117"/>
        <end position="1410"/>
    </location>
</feature>
<dbReference type="GO" id="GO:0005814">
    <property type="term" value="C:centriole"/>
    <property type="evidence" value="ECO:0007669"/>
    <property type="project" value="TreeGrafter"/>
</dbReference>
<protein>
    <recommendedName>
        <fullName evidence="5">ALMS motif domain-containing protein</fullName>
    </recommendedName>
</protein>
<feature type="compositionally biased region" description="Basic and acidic residues" evidence="4">
    <location>
        <begin position="2112"/>
        <end position="2121"/>
    </location>
</feature>
<evidence type="ECO:0000256" key="3">
    <source>
        <dbReference type="ARBA" id="ARBA00023212"/>
    </source>
</evidence>
<feature type="region of interest" description="Disordered" evidence="4">
    <location>
        <begin position="182"/>
        <end position="204"/>
    </location>
</feature>
<feature type="compositionally biased region" description="Basic and acidic residues" evidence="4">
    <location>
        <begin position="1154"/>
        <end position="1180"/>
    </location>
</feature>
<evidence type="ECO:0000256" key="2">
    <source>
        <dbReference type="ARBA" id="ARBA00022490"/>
    </source>
</evidence>
<dbReference type="GO" id="GO:0008017">
    <property type="term" value="F:microtubule binding"/>
    <property type="evidence" value="ECO:0007669"/>
    <property type="project" value="TreeGrafter"/>
</dbReference>